<dbReference type="InterPro" id="IPR027417">
    <property type="entry name" value="P-loop_NTPase"/>
</dbReference>
<evidence type="ECO:0000313" key="2">
    <source>
        <dbReference type="EMBL" id="MPN18242.1"/>
    </source>
</evidence>
<name>A0A645FX04_9ZZZZ</name>
<gene>
    <name evidence="2" type="ORF">SDC9_165601</name>
</gene>
<organism evidence="2">
    <name type="scientific">bioreactor metagenome</name>
    <dbReference type="NCBI Taxonomy" id="1076179"/>
    <lineage>
        <taxon>unclassified sequences</taxon>
        <taxon>metagenomes</taxon>
        <taxon>ecological metagenomes</taxon>
    </lineage>
</organism>
<accession>A0A645FX04</accession>
<proteinExistence type="predicted"/>
<sequence length="135" mass="15043">MPETNEKTTAPVPSVGADVMQPLSNSTEQSITDDASEVNETKKSFDEMQRMMRRLNDPAYLHTVSMNDLYENVYQSRPPIIDGLLCAGTYLLAGAPKVGKSFLVAQIAYHVSMGIKLWDYEIHKGTVLYLALEDD</sequence>
<reference evidence="2" key="1">
    <citation type="submission" date="2019-08" db="EMBL/GenBank/DDBJ databases">
        <authorList>
            <person name="Kucharzyk K."/>
            <person name="Murdoch R.W."/>
            <person name="Higgins S."/>
            <person name="Loffler F."/>
        </authorList>
    </citation>
    <scope>NUCLEOTIDE SEQUENCE</scope>
</reference>
<dbReference type="AlphaFoldDB" id="A0A645FX04"/>
<comment type="caution">
    <text evidence="2">The sequence shown here is derived from an EMBL/GenBank/DDBJ whole genome shotgun (WGS) entry which is preliminary data.</text>
</comment>
<dbReference type="SUPFAM" id="SSF52540">
    <property type="entry name" value="P-loop containing nucleoside triphosphate hydrolases"/>
    <property type="match status" value="1"/>
</dbReference>
<dbReference type="EMBL" id="VSSQ01065527">
    <property type="protein sequence ID" value="MPN18242.1"/>
    <property type="molecule type" value="Genomic_DNA"/>
</dbReference>
<protein>
    <submittedName>
        <fullName evidence="2">Uncharacterized protein</fullName>
    </submittedName>
</protein>
<feature type="region of interest" description="Disordered" evidence="1">
    <location>
        <begin position="1"/>
        <end position="41"/>
    </location>
</feature>
<evidence type="ECO:0000256" key="1">
    <source>
        <dbReference type="SAM" id="MobiDB-lite"/>
    </source>
</evidence>
<feature type="compositionally biased region" description="Polar residues" evidence="1">
    <location>
        <begin position="22"/>
        <end position="33"/>
    </location>
</feature>
<dbReference type="Gene3D" id="3.40.50.300">
    <property type="entry name" value="P-loop containing nucleotide triphosphate hydrolases"/>
    <property type="match status" value="1"/>
</dbReference>
<dbReference type="Pfam" id="PF13481">
    <property type="entry name" value="AAA_25"/>
    <property type="match status" value="1"/>
</dbReference>